<keyword evidence="1" id="KW-0732">Signal</keyword>
<dbReference type="Gene3D" id="6.20.240.60">
    <property type="match status" value="1"/>
</dbReference>
<gene>
    <name evidence="3" type="ORF">J43TS3_04310</name>
</gene>
<evidence type="ECO:0000256" key="1">
    <source>
        <dbReference type="SAM" id="SignalP"/>
    </source>
</evidence>
<comment type="caution">
    <text evidence="3">The sequence shown here is derived from an EMBL/GenBank/DDBJ whole genome shotgun (WGS) entry which is preliminary data.</text>
</comment>
<evidence type="ECO:0000313" key="4">
    <source>
        <dbReference type="Proteomes" id="UP000676917"/>
    </source>
</evidence>
<evidence type="ECO:0000259" key="2">
    <source>
        <dbReference type="PROSITE" id="PS51782"/>
    </source>
</evidence>
<dbReference type="InterPro" id="IPR042047">
    <property type="entry name" value="SleB_dom1"/>
</dbReference>
<keyword evidence="4" id="KW-1185">Reference proteome</keyword>
<dbReference type="AlphaFoldDB" id="A0A919X7W5"/>
<feature type="signal peptide" evidence="1">
    <location>
        <begin position="1"/>
        <end position="26"/>
    </location>
</feature>
<dbReference type="InterPro" id="IPR036779">
    <property type="entry name" value="LysM_dom_sf"/>
</dbReference>
<dbReference type="Gene3D" id="1.10.10.2520">
    <property type="entry name" value="Cell wall hydrolase SleB, domain 1"/>
    <property type="match status" value="1"/>
</dbReference>
<dbReference type="CDD" id="cd00118">
    <property type="entry name" value="LysM"/>
    <property type="match status" value="1"/>
</dbReference>
<dbReference type="Pfam" id="PF07486">
    <property type="entry name" value="Hydrolase_2"/>
    <property type="match status" value="1"/>
</dbReference>
<dbReference type="InterPro" id="IPR011105">
    <property type="entry name" value="Cell_wall_hydrolase_SleB"/>
</dbReference>
<dbReference type="Proteomes" id="UP000676917">
    <property type="component" value="Unassembled WGS sequence"/>
</dbReference>
<feature type="chain" id="PRO_5037041971" description="LysM domain-containing protein" evidence="1">
    <location>
        <begin position="27"/>
        <end position="195"/>
    </location>
</feature>
<dbReference type="PROSITE" id="PS51782">
    <property type="entry name" value="LYSM"/>
    <property type="match status" value="1"/>
</dbReference>
<evidence type="ECO:0000313" key="3">
    <source>
        <dbReference type="EMBL" id="GIO25820.1"/>
    </source>
</evidence>
<proteinExistence type="predicted"/>
<dbReference type="Pfam" id="PF01476">
    <property type="entry name" value="LysM"/>
    <property type="match status" value="1"/>
</dbReference>
<organism evidence="3 4">
    <name type="scientific">Ornithinibacillus bavariensis</name>
    <dbReference type="NCBI Taxonomy" id="545502"/>
    <lineage>
        <taxon>Bacteria</taxon>
        <taxon>Bacillati</taxon>
        <taxon>Bacillota</taxon>
        <taxon>Bacilli</taxon>
        <taxon>Bacillales</taxon>
        <taxon>Bacillaceae</taxon>
        <taxon>Ornithinibacillus</taxon>
    </lineage>
</organism>
<dbReference type="RefSeq" id="WP_244853292.1">
    <property type="nucleotide sequence ID" value="NZ_BORP01000001.1"/>
</dbReference>
<dbReference type="SUPFAM" id="SSF54106">
    <property type="entry name" value="LysM domain"/>
    <property type="match status" value="1"/>
</dbReference>
<name>A0A919X7W5_9BACI</name>
<accession>A0A919X7W5</accession>
<feature type="domain" description="LysM" evidence="2">
    <location>
        <begin position="27"/>
        <end position="70"/>
    </location>
</feature>
<protein>
    <recommendedName>
        <fullName evidence="2">LysM domain-containing protein</fullName>
    </recommendedName>
</protein>
<dbReference type="GO" id="GO:0016787">
    <property type="term" value="F:hydrolase activity"/>
    <property type="evidence" value="ECO:0007669"/>
    <property type="project" value="InterPro"/>
</dbReference>
<dbReference type="InterPro" id="IPR018392">
    <property type="entry name" value="LysM"/>
</dbReference>
<dbReference type="SMART" id="SM00257">
    <property type="entry name" value="LysM"/>
    <property type="match status" value="1"/>
</dbReference>
<reference evidence="3" key="1">
    <citation type="submission" date="2021-03" db="EMBL/GenBank/DDBJ databases">
        <title>Antimicrobial resistance genes in bacteria isolated from Japanese honey, and their potential for conferring macrolide and lincosamide resistance in the American foulbrood pathogen Paenibacillus larvae.</title>
        <authorList>
            <person name="Okamoto M."/>
            <person name="Kumagai M."/>
            <person name="Kanamori H."/>
            <person name="Takamatsu D."/>
        </authorList>
    </citation>
    <scope>NUCLEOTIDE SEQUENCE</scope>
    <source>
        <strain evidence="3">J43TS3</strain>
    </source>
</reference>
<dbReference type="Gene3D" id="3.10.350.10">
    <property type="entry name" value="LysM domain"/>
    <property type="match status" value="1"/>
</dbReference>
<dbReference type="EMBL" id="BORP01000001">
    <property type="protein sequence ID" value="GIO25820.1"/>
    <property type="molecule type" value="Genomic_DNA"/>
</dbReference>
<sequence>MNKLKKLLVTATMSLSILTLPSIAGAAPYTVQKGDTFSSIAKKNGTTIDNLQIANNRSGSTLLAGETIKIPDYVSIADKELMAKLVHAEAKGEPYAGKVAVATVVLNRVDHKDFPNTIKGVIYERSNGHYAFTPVENGEINGGYKAEDMKAVKEAIAFRGQGSGSIYFYNPKTAKSNWIKSRQLTLTIGNHRFAK</sequence>